<accession>A0ABU7XJN4</accession>
<evidence type="ECO:0000313" key="9">
    <source>
        <dbReference type="Proteomes" id="UP001350748"/>
    </source>
</evidence>
<keyword evidence="9" id="KW-1185">Reference proteome</keyword>
<evidence type="ECO:0000313" key="8">
    <source>
        <dbReference type="EMBL" id="MEF3367344.1"/>
    </source>
</evidence>
<dbReference type="NCBIfam" id="TIGR00255">
    <property type="entry name" value="YicC/YloC family endoribonuclease"/>
    <property type="match status" value="1"/>
</dbReference>
<evidence type="ECO:0000256" key="1">
    <source>
        <dbReference type="ARBA" id="ARBA00001968"/>
    </source>
</evidence>
<evidence type="ECO:0000256" key="4">
    <source>
        <dbReference type="ARBA" id="ARBA00022801"/>
    </source>
</evidence>
<evidence type="ECO:0000259" key="6">
    <source>
        <dbReference type="Pfam" id="PF03755"/>
    </source>
</evidence>
<dbReference type="InterPro" id="IPR013527">
    <property type="entry name" value="YicC-like_N"/>
</dbReference>
<reference evidence="8 9" key="1">
    <citation type="submission" date="2024-02" db="EMBL/GenBank/DDBJ databases">
        <authorList>
            <person name="Grouzdev D."/>
        </authorList>
    </citation>
    <scope>NUCLEOTIDE SEQUENCE [LARGE SCALE GENOMIC DNA]</scope>
    <source>
        <strain evidence="8 9">9N</strain>
    </source>
</reference>
<comment type="caution">
    <text evidence="8">The sequence shown here is derived from an EMBL/GenBank/DDBJ whole genome shotgun (WGS) entry which is preliminary data.</text>
</comment>
<dbReference type="Proteomes" id="UP001350748">
    <property type="component" value="Unassembled WGS sequence"/>
</dbReference>
<gene>
    <name evidence="8" type="ORF">V3H18_12440</name>
</gene>
<feature type="domain" description="Endoribonuclease YicC-like C-terminal" evidence="7">
    <location>
        <begin position="185"/>
        <end position="299"/>
    </location>
</feature>
<evidence type="ECO:0000256" key="2">
    <source>
        <dbReference type="ARBA" id="ARBA00022722"/>
    </source>
</evidence>
<dbReference type="Pfam" id="PF08340">
    <property type="entry name" value="YicC-like_C"/>
    <property type="match status" value="1"/>
</dbReference>
<sequence>MSVFSMTGFARAQGSLATNLGSWRYAWEIKSVNAKGLDLRLRAPPDFEAVEIKAREKIAARLARGAVFVNLAAKREDEGQTARLNHKALAGLLAALAETPPPAHIGPATLDGLLAVRGVIEIAEPELTEAQRAELEAQILATLDETLDALLASRKTEGAALAAVLSQRLERIGALSAQADAAPARQPEAIRVRLAQQLARLLENAETLDPARLHQEAVLLAVKADIREELDRLKAHIESARKLIAAGGPIGRRLDFLAQELSRETNTLCAKSNDAALTAIGLELKVEVEQFREQAQNIE</sequence>
<dbReference type="Pfam" id="PF03755">
    <property type="entry name" value="YicC-like_N"/>
    <property type="match status" value="1"/>
</dbReference>
<protein>
    <submittedName>
        <fullName evidence="8">YicC/YloC family endoribonuclease</fullName>
        <ecNumber evidence="8">3.1.-.-</ecNumber>
    </submittedName>
</protein>
<keyword evidence="2" id="KW-0540">Nuclease</keyword>
<evidence type="ECO:0000256" key="3">
    <source>
        <dbReference type="ARBA" id="ARBA00022759"/>
    </source>
</evidence>
<dbReference type="PANTHER" id="PTHR30636:SF3">
    <property type="entry name" value="UPF0701 PROTEIN YICC"/>
    <property type="match status" value="1"/>
</dbReference>
<comment type="similarity">
    <text evidence="5">Belongs to the YicC/YloC family.</text>
</comment>
<dbReference type="EMBL" id="JAZHYN010000038">
    <property type="protein sequence ID" value="MEF3367344.1"/>
    <property type="molecule type" value="Genomic_DNA"/>
</dbReference>
<dbReference type="EC" id="3.1.-.-" evidence="8"/>
<name>A0ABU7XJN4_9HYPH</name>
<dbReference type="PANTHER" id="PTHR30636">
    <property type="entry name" value="UPF0701 PROTEIN YICC"/>
    <property type="match status" value="1"/>
</dbReference>
<keyword evidence="3" id="KW-0255">Endonuclease</keyword>
<keyword evidence="4 8" id="KW-0378">Hydrolase</keyword>
<dbReference type="GO" id="GO:0016787">
    <property type="term" value="F:hydrolase activity"/>
    <property type="evidence" value="ECO:0007669"/>
    <property type="project" value="UniProtKB-KW"/>
</dbReference>
<evidence type="ECO:0000259" key="7">
    <source>
        <dbReference type="Pfam" id="PF08340"/>
    </source>
</evidence>
<dbReference type="RefSeq" id="WP_332082390.1">
    <property type="nucleotide sequence ID" value="NZ_JAZHYN010000038.1"/>
</dbReference>
<proteinExistence type="inferred from homology"/>
<comment type="cofactor">
    <cofactor evidence="1">
        <name>a divalent metal cation</name>
        <dbReference type="ChEBI" id="CHEBI:60240"/>
    </cofactor>
</comment>
<evidence type="ECO:0000256" key="5">
    <source>
        <dbReference type="ARBA" id="ARBA00035648"/>
    </source>
</evidence>
<dbReference type="InterPro" id="IPR013551">
    <property type="entry name" value="YicC-like_C"/>
</dbReference>
<organism evidence="8 9">
    <name type="scientific">Methylocystis borbori</name>
    <dbReference type="NCBI Taxonomy" id="3118750"/>
    <lineage>
        <taxon>Bacteria</taxon>
        <taxon>Pseudomonadati</taxon>
        <taxon>Pseudomonadota</taxon>
        <taxon>Alphaproteobacteria</taxon>
        <taxon>Hyphomicrobiales</taxon>
        <taxon>Methylocystaceae</taxon>
        <taxon>Methylocystis</taxon>
    </lineage>
</organism>
<feature type="domain" description="Endoribonuclease YicC-like N-terminal" evidence="6">
    <location>
        <begin position="5"/>
        <end position="162"/>
    </location>
</feature>
<dbReference type="InterPro" id="IPR005229">
    <property type="entry name" value="YicC/YloC-like"/>
</dbReference>